<organism evidence="2 3">
    <name type="scientific">Kineococcus mangrovi</name>
    <dbReference type="NCBI Taxonomy" id="1660183"/>
    <lineage>
        <taxon>Bacteria</taxon>
        <taxon>Bacillati</taxon>
        <taxon>Actinomycetota</taxon>
        <taxon>Actinomycetes</taxon>
        <taxon>Kineosporiales</taxon>
        <taxon>Kineosporiaceae</taxon>
        <taxon>Kineococcus</taxon>
    </lineage>
</organism>
<dbReference type="EMBL" id="JBGGTQ010000009">
    <property type="protein sequence ID" value="MEZ0494004.1"/>
    <property type="molecule type" value="Genomic_DNA"/>
</dbReference>
<sequence>MATAFLLVGLPAAGKTSRARVLERERPALRLTTDAWVLRLFGGANPAPERDVVEGLLLTTGLRAAALGVDVVLDFGFWSRDERDALRHVFGAAGVSCVVEHLVVEADVQRGRVARRWRERPQDTFPISDDELVEWRASFEAPDESELAGGPVPAPPAGQTWADWASGRWPGFDPTVGTFPRVTQDTPERV</sequence>
<accession>A0ABV4I8Q2</accession>
<dbReference type="SUPFAM" id="SSF52540">
    <property type="entry name" value="P-loop containing nucleoside triphosphate hydrolases"/>
    <property type="match status" value="1"/>
</dbReference>
<dbReference type="Proteomes" id="UP001566476">
    <property type="component" value="Unassembled WGS sequence"/>
</dbReference>
<evidence type="ECO:0000313" key="3">
    <source>
        <dbReference type="Proteomes" id="UP001566476"/>
    </source>
</evidence>
<dbReference type="InterPro" id="IPR027417">
    <property type="entry name" value="P-loop_NTPase"/>
</dbReference>
<proteinExistence type="predicted"/>
<feature type="compositionally biased region" description="Polar residues" evidence="1">
    <location>
        <begin position="181"/>
        <end position="190"/>
    </location>
</feature>
<feature type="region of interest" description="Disordered" evidence="1">
    <location>
        <begin position="143"/>
        <end position="190"/>
    </location>
</feature>
<gene>
    <name evidence="2" type="ORF">AB2L28_17345</name>
</gene>
<evidence type="ECO:0000256" key="1">
    <source>
        <dbReference type="SAM" id="MobiDB-lite"/>
    </source>
</evidence>
<dbReference type="Gene3D" id="3.40.50.300">
    <property type="entry name" value="P-loop containing nucleotide triphosphate hydrolases"/>
    <property type="match status" value="1"/>
</dbReference>
<dbReference type="Pfam" id="PF13671">
    <property type="entry name" value="AAA_33"/>
    <property type="match status" value="1"/>
</dbReference>
<evidence type="ECO:0000313" key="2">
    <source>
        <dbReference type="EMBL" id="MEZ0494004.1"/>
    </source>
</evidence>
<dbReference type="RefSeq" id="WP_370720242.1">
    <property type="nucleotide sequence ID" value="NZ_JBGGTQ010000009.1"/>
</dbReference>
<reference evidence="2 3" key="1">
    <citation type="submission" date="2024-07" db="EMBL/GenBank/DDBJ databases">
        <authorList>
            <person name="Thanompreechachai J."/>
            <person name="Duangmal K."/>
        </authorList>
    </citation>
    <scope>NUCLEOTIDE SEQUENCE [LARGE SCALE GENOMIC DNA]</scope>
    <source>
        <strain evidence="2 3">TBRC 1896</strain>
    </source>
</reference>
<comment type="caution">
    <text evidence="2">The sequence shown here is derived from an EMBL/GenBank/DDBJ whole genome shotgun (WGS) entry which is preliminary data.</text>
</comment>
<protein>
    <submittedName>
        <fullName evidence="2">AAA family ATPase</fullName>
    </submittedName>
</protein>
<name>A0ABV4I8Q2_9ACTN</name>
<keyword evidence="3" id="KW-1185">Reference proteome</keyword>